<dbReference type="Proteomes" id="UP000050795">
    <property type="component" value="Unassembled WGS sequence"/>
</dbReference>
<feature type="signal peptide" evidence="2">
    <location>
        <begin position="1"/>
        <end position="24"/>
    </location>
</feature>
<evidence type="ECO:0000313" key="4">
    <source>
        <dbReference type="WBParaSite" id="TREG1_70920.4"/>
    </source>
</evidence>
<feature type="compositionally biased region" description="Basic and acidic residues" evidence="1">
    <location>
        <begin position="284"/>
        <end position="303"/>
    </location>
</feature>
<evidence type="ECO:0000313" key="3">
    <source>
        <dbReference type="Proteomes" id="UP000050795"/>
    </source>
</evidence>
<organism evidence="3 4">
    <name type="scientific">Trichobilharzia regenti</name>
    <name type="common">Nasal bird schistosome</name>
    <dbReference type="NCBI Taxonomy" id="157069"/>
    <lineage>
        <taxon>Eukaryota</taxon>
        <taxon>Metazoa</taxon>
        <taxon>Spiralia</taxon>
        <taxon>Lophotrochozoa</taxon>
        <taxon>Platyhelminthes</taxon>
        <taxon>Trematoda</taxon>
        <taxon>Digenea</taxon>
        <taxon>Strigeidida</taxon>
        <taxon>Schistosomatoidea</taxon>
        <taxon>Schistosomatidae</taxon>
        <taxon>Trichobilharzia</taxon>
    </lineage>
</organism>
<proteinExistence type="predicted"/>
<evidence type="ECO:0000256" key="1">
    <source>
        <dbReference type="SAM" id="MobiDB-lite"/>
    </source>
</evidence>
<sequence length="356" mass="37782">MMMMLRMFAILLLGLVSSLSYTHCHDSKRHGVVGQQIDRILTPPEVVPQPVGSANAPARKNKPSPRRKQRPVVELSGPNVHPAAPTHAPVKPAAPHAHPGGPTPAPAKPTPAHVHPAAPTHAPAKPTPAHVHPAGPTPAPAKPTPAHVHPAGPTPAPAKPTPAHVHPGAPTAAPAKPTPAHVHPAGPTPAPAKPTPAHVHPAGPTPAPAKPTPAHVHPAPPTPAPAMPTGPHVQPDVPTHAPVKPAAPHARPANSTSEPHVVVHNITVPEKDQQHHPGGPMEGPDGKGHDDRSKEIQPEKGDHRSIWKRMCDDFFELFAEEEFHPVKHKGYLYNFWYLFRQRFLNIKNIKLLAFGK</sequence>
<keyword evidence="2" id="KW-0732">Signal</keyword>
<feature type="region of interest" description="Disordered" evidence="1">
    <location>
        <begin position="44"/>
        <end position="303"/>
    </location>
</feature>
<accession>A0AA85K3L3</accession>
<dbReference type="WBParaSite" id="TREG1_70920.4">
    <property type="protein sequence ID" value="TREG1_70920.4"/>
    <property type="gene ID" value="TREG1_70920"/>
</dbReference>
<feature type="compositionally biased region" description="Low complexity" evidence="1">
    <location>
        <begin position="81"/>
        <end position="100"/>
    </location>
</feature>
<evidence type="ECO:0000256" key="2">
    <source>
        <dbReference type="SAM" id="SignalP"/>
    </source>
</evidence>
<name>A0AA85K3L3_TRIRE</name>
<feature type="compositionally biased region" description="Low complexity" evidence="1">
    <location>
        <begin position="161"/>
        <end position="185"/>
    </location>
</feature>
<reference evidence="3" key="1">
    <citation type="submission" date="2022-06" db="EMBL/GenBank/DDBJ databases">
        <authorList>
            <person name="Berger JAMES D."/>
            <person name="Berger JAMES D."/>
        </authorList>
    </citation>
    <scope>NUCLEOTIDE SEQUENCE [LARGE SCALE GENOMIC DNA]</scope>
</reference>
<reference evidence="4" key="2">
    <citation type="submission" date="2023-11" db="UniProtKB">
        <authorList>
            <consortium name="WormBaseParasite"/>
        </authorList>
    </citation>
    <scope>IDENTIFICATION</scope>
</reference>
<feature type="compositionally biased region" description="Pro residues" evidence="1">
    <location>
        <begin position="218"/>
        <end position="228"/>
    </location>
</feature>
<feature type="chain" id="PRO_5041745012" evidence="2">
    <location>
        <begin position="25"/>
        <end position="356"/>
    </location>
</feature>
<dbReference type="AlphaFoldDB" id="A0AA85K3L3"/>
<feature type="compositionally biased region" description="Low complexity" evidence="1">
    <location>
        <begin position="110"/>
        <end position="134"/>
    </location>
</feature>
<keyword evidence="3" id="KW-1185">Reference proteome</keyword>
<feature type="compositionally biased region" description="Basic residues" evidence="1">
    <location>
        <begin position="59"/>
        <end position="70"/>
    </location>
</feature>
<protein>
    <submittedName>
        <fullName evidence="4">Uncharacterized protein</fullName>
    </submittedName>
</protein>